<proteinExistence type="inferred from homology"/>
<dbReference type="InterPro" id="IPR058533">
    <property type="entry name" value="Cation_efflux_TM"/>
</dbReference>
<reference evidence="9 10" key="1">
    <citation type="submission" date="2019-04" db="EMBL/GenBank/DDBJ databases">
        <title>Draft genome of the big-headed turtle Platysternon megacephalum.</title>
        <authorList>
            <person name="Gong S."/>
        </authorList>
    </citation>
    <scope>NUCLEOTIDE SEQUENCE [LARGE SCALE GENOMIC DNA]</scope>
    <source>
        <strain evidence="9">DO16091913</strain>
        <tissue evidence="9">Muscle</tissue>
    </source>
</reference>
<feature type="transmembrane region" description="Helical" evidence="7">
    <location>
        <begin position="162"/>
        <end position="186"/>
    </location>
</feature>
<dbReference type="STRING" id="55544.A0A4D9DED8"/>
<comment type="similarity">
    <text evidence="2">Belongs to the cation diffusion facilitator (CDF) transporter (TC 2.A.4) family. SLC30A subfamily.</text>
</comment>
<evidence type="ECO:0000313" key="9">
    <source>
        <dbReference type="EMBL" id="TFJ95388.1"/>
    </source>
</evidence>
<dbReference type="SUPFAM" id="SSF161111">
    <property type="entry name" value="Cation efflux protein transmembrane domain-like"/>
    <property type="match status" value="1"/>
</dbReference>
<keyword evidence="4 7" id="KW-0812">Transmembrane</keyword>
<organism evidence="9 10">
    <name type="scientific">Platysternon megacephalum</name>
    <name type="common">big-headed turtle</name>
    <dbReference type="NCBI Taxonomy" id="55544"/>
    <lineage>
        <taxon>Eukaryota</taxon>
        <taxon>Metazoa</taxon>
        <taxon>Chordata</taxon>
        <taxon>Craniata</taxon>
        <taxon>Vertebrata</taxon>
        <taxon>Euteleostomi</taxon>
        <taxon>Archelosauria</taxon>
        <taxon>Testudinata</taxon>
        <taxon>Testudines</taxon>
        <taxon>Cryptodira</taxon>
        <taxon>Durocryptodira</taxon>
        <taxon>Testudinoidea</taxon>
        <taxon>Platysternidae</taxon>
        <taxon>Platysternon</taxon>
    </lineage>
</organism>
<dbReference type="InterPro" id="IPR002524">
    <property type="entry name" value="Cation_efflux"/>
</dbReference>
<evidence type="ECO:0000259" key="8">
    <source>
        <dbReference type="Pfam" id="PF01545"/>
    </source>
</evidence>
<protein>
    <submittedName>
        <fullName evidence="9">5-aminolevulinate synthase</fullName>
    </submittedName>
</protein>
<dbReference type="GO" id="GO:0016020">
    <property type="term" value="C:membrane"/>
    <property type="evidence" value="ECO:0007669"/>
    <property type="project" value="UniProtKB-SubCell"/>
</dbReference>
<feature type="transmembrane region" description="Helical" evidence="7">
    <location>
        <begin position="109"/>
        <end position="127"/>
    </location>
</feature>
<evidence type="ECO:0000256" key="7">
    <source>
        <dbReference type="SAM" id="Phobius"/>
    </source>
</evidence>
<dbReference type="Proteomes" id="UP000297703">
    <property type="component" value="Unassembled WGS sequence"/>
</dbReference>
<keyword evidence="3" id="KW-0813">Transport</keyword>
<feature type="transmembrane region" description="Helical" evidence="7">
    <location>
        <begin position="6"/>
        <end position="30"/>
    </location>
</feature>
<evidence type="ECO:0000256" key="1">
    <source>
        <dbReference type="ARBA" id="ARBA00004141"/>
    </source>
</evidence>
<reference evidence="9 10" key="2">
    <citation type="submission" date="2019-04" db="EMBL/GenBank/DDBJ databases">
        <title>The genome sequence of big-headed turtle.</title>
        <authorList>
            <person name="Gong S."/>
        </authorList>
    </citation>
    <scope>NUCLEOTIDE SEQUENCE [LARGE SCALE GENOMIC DNA]</scope>
    <source>
        <strain evidence="9">DO16091913</strain>
        <tissue evidence="9">Muscle</tissue>
    </source>
</reference>
<evidence type="ECO:0000256" key="5">
    <source>
        <dbReference type="ARBA" id="ARBA00022989"/>
    </source>
</evidence>
<dbReference type="NCBIfam" id="TIGR01297">
    <property type="entry name" value="CDF"/>
    <property type="match status" value="1"/>
</dbReference>
<dbReference type="Gene3D" id="1.20.1510.10">
    <property type="entry name" value="Cation efflux protein transmembrane domain"/>
    <property type="match status" value="1"/>
</dbReference>
<dbReference type="InterPro" id="IPR040177">
    <property type="entry name" value="SLC30A9"/>
</dbReference>
<evidence type="ECO:0000256" key="3">
    <source>
        <dbReference type="ARBA" id="ARBA00022448"/>
    </source>
</evidence>
<dbReference type="InterPro" id="IPR027469">
    <property type="entry name" value="Cation_efflux_TMD_sf"/>
</dbReference>
<gene>
    <name evidence="9" type="ORF">DR999_PMT23078</name>
</gene>
<keyword evidence="5 7" id="KW-1133">Transmembrane helix</keyword>
<sequence length="317" mass="33855">MSAEGGTRAVVAALFANLGIAITKFVAYFLTLSSSMLAEAVHSLADSGNQLLLLWGGKAAKRAPTAKHQFGFGSERYLYGFVVSIVLFTVGGLFALYEASHKWSHPEPIVGQWWWVPLAVLIVAIGLESRSFAVAIKESNQVRQGRSWGEFIRGSKSPELPVILLEDAAALCGLVFALFGVSLTLLTGDGRWDAVGTALIGVLLVLVAAVLAVEMKSLLIGESADPLVQENIERAIVGDASSNVERLIFTRTLHIGPDELLVAAKFAMKQAHSAQDVADTINAAEQRARAAAGAMHLVIFLEPDVYHPSVTKTPPGR</sequence>
<dbReference type="PANTHER" id="PTHR13414:SF9">
    <property type="entry name" value="PROTON-COUPLED ZINC ANTIPORTER SLC30A9, MITOCHONDRIAL"/>
    <property type="match status" value="1"/>
</dbReference>
<accession>A0A4D9DED8</accession>
<comment type="caution">
    <text evidence="9">The sequence shown here is derived from an EMBL/GenBank/DDBJ whole genome shotgun (WGS) entry which is preliminary data.</text>
</comment>
<name>A0A4D9DED8_9SAUR</name>
<dbReference type="AlphaFoldDB" id="A0A4D9DED8"/>
<evidence type="ECO:0000256" key="4">
    <source>
        <dbReference type="ARBA" id="ARBA00022692"/>
    </source>
</evidence>
<dbReference type="EMBL" id="QXTE01007933">
    <property type="protein sequence ID" value="TFJ95388.1"/>
    <property type="molecule type" value="Genomic_DNA"/>
</dbReference>
<dbReference type="GO" id="GO:0008324">
    <property type="term" value="F:monoatomic cation transmembrane transporter activity"/>
    <property type="evidence" value="ECO:0007669"/>
    <property type="project" value="InterPro"/>
</dbReference>
<feature type="transmembrane region" description="Helical" evidence="7">
    <location>
        <begin position="192"/>
        <end position="213"/>
    </location>
</feature>
<dbReference type="GO" id="GO:0006829">
    <property type="term" value="P:zinc ion transport"/>
    <property type="evidence" value="ECO:0007669"/>
    <property type="project" value="InterPro"/>
</dbReference>
<keyword evidence="10" id="KW-1185">Reference proteome</keyword>
<evidence type="ECO:0000313" key="10">
    <source>
        <dbReference type="Proteomes" id="UP000297703"/>
    </source>
</evidence>
<dbReference type="PANTHER" id="PTHR13414">
    <property type="entry name" value="HUEL-CATION TRANSPORTER"/>
    <property type="match status" value="1"/>
</dbReference>
<feature type="transmembrane region" description="Helical" evidence="7">
    <location>
        <begin position="77"/>
        <end position="97"/>
    </location>
</feature>
<comment type="subcellular location">
    <subcellularLocation>
        <location evidence="1">Membrane</location>
        <topology evidence="1">Multi-pass membrane protein</topology>
    </subcellularLocation>
</comment>
<evidence type="ECO:0000256" key="2">
    <source>
        <dbReference type="ARBA" id="ARBA00008873"/>
    </source>
</evidence>
<evidence type="ECO:0000256" key="6">
    <source>
        <dbReference type="ARBA" id="ARBA00023136"/>
    </source>
</evidence>
<dbReference type="Pfam" id="PF01545">
    <property type="entry name" value="Cation_efflux"/>
    <property type="match status" value="1"/>
</dbReference>
<feature type="domain" description="Cation efflux protein transmembrane" evidence="8">
    <location>
        <begin position="10"/>
        <end position="219"/>
    </location>
</feature>
<dbReference type="OrthoDB" id="10070173at2759"/>
<keyword evidence="6 7" id="KW-0472">Membrane</keyword>